<proteinExistence type="predicted"/>
<organism evidence="1 2">
    <name type="scientific">Roseibium alexandrii</name>
    <dbReference type="NCBI Taxonomy" id="388408"/>
    <lineage>
        <taxon>Bacteria</taxon>
        <taxon>Pseudomonadati</taxon>
        <taxon>Pseudomonadota</taxon>
        <taxon>Alphaproteobacteria</taxon>
        <taxon>Hyphomicrobiales</taxon>
        <taxon>Stappiaceae</taxon>
        <taxon>Roseibium</taxon>
    </lineage>
</organism>
<accession>A0A0M6ZYN3</accession>
<dbReference type="RefSeq" id="WP_055671073.1">
    <property type="nucleotide sequence ID" value="NZ_CXWD01000004.1"/>
</dbReference>
<dbReference type="EMBL" id="CXWD01000004">
    <property type="protein sequence ID" value="CTQ67150.1"/>
    <property type="molecule type" value="Genomic_DNA"/>
</dbReference>
<protein>
    <submittedName>
        <fullName evidence="1">Uncharacterized protein</fullName>
    </submittedName>
</protein>
<keyword evidence="2" id="KW-1185">Reference proteome</keyword>
<sequence>MTDQTAVPVTDQAWVEVADGSEFVTIATQSLGGFLAMVATVQPPTEQDTGAAFYGKAGSPVSYSNLLTTDKVWVRAAVASMTVAVAKSS</sequence>
<name>A0A0M6ZYN3_9HYPH</name>
<reference evidence="2" key="1">
    <citation type="submission" date="2015-07" db="EMBL/GenBank/DDBJ databases">
        <authorList>
            <person name="Rodrigo-Torres Lidia"/>
            <person name="Arahal R.David."/>
        </authorList>
    </citation>
    <scope>NUCLEOTIDE SEQUENCE [LARGE SCALE GENOMIC DNA]</scope>
    <source>
        <strain evidence="2">CECT 5112</strain>
    </source>
</reference>
<dbReference type="Proteomes" id="UP000053235">
    <property type="component" value="Unassembled WGS sequence"/>
</dbReference>
<evidence type="ECO:0000313" key="1">
    <source>
        <dbReference type="EMBL" id="CTQ67150.1"/>
    </source>
</evidence>
<dbReference type="AlphaFoldDB" id="A0A0M6ZYN3"/>
<gene>
    <name evidence="1" type="ORF">LAX5112_01235</name>
</gene>
<evidence type="ECO:0000313" key="2">
    <source>
        <dbReference type="Proteomes" id="UP000053235"/>
    </source>
</evidence>
<dbReference type="STRING" id="388408.LAX5112_01235"/>